<name>A0A934SPL2_9RHOB</name>
<evidence type="ECO:0000313" key="2">
    <source>
        <dbReference type="Proteomes" id="UP000640485"/>
    </source>
</evidence>
<dbReference type="AlphaFoldDB" id="A0A934SPL2"/>
<organism evidence="1 2">
    <name type="scientific">Paracoccus caeni</name>
    <dbReference type="NCBI Taxonomy" id="657651"/>
    <lineage>
        <taxon>Bacteria</taxon>
        <taxon>Pseudomonadati</taxon>
        <taxon>Pseudomonadota</taxon>
        <taxon>Alphaproteobacteria</taxon>
        <taxon>Rhodobacterales</taxon>
        <taxon>Paracoccaceae</taxon>
        <taxon>Paracoccus</taxon>
    </lineage>
</organism>
<dbReference type="RefSeq" id="WP_200689456.1">
    <property type="nucleotide sequence ID" value="NZ_JAEPRQ010000013.1"/>
</dbReference>
<proteinExistence type="predicted"/>
<dbReference type="EMBL" id="JAEPRQ010000013">
    <property type="protein sequence ID" value="MBK4218113.1"/>
    <property type="molecule type" value="Genomic_DNA"/>
</dbReference>
<accession>A0A934SPL2</accession>
<sequence length="298" mass="33870">MTGKTNYIIYTWPWSEGSGGIIFMHHLAHELNQLGERALLWRTGPIVKLGPRGWLRYRLNREPMTTNPDLNTPVARRSDLTPESIIIYPERVPGNPLKGRNVVRWLLYKPGLRHPYEFGRDEMFFKAGEMADLPELTGGAPDLYLWKINPAYRNENRPDRKGVCYLVRKGEAKPRIPETEAADAIQVDGMQHQQMNEVFNRCHTFYSYDEATMYSQFAAIAGCTSVVVPGLFASREEWAAQHPNGRYGVAYGTAPSELEHARATAPLMIRDMQAREAEGIDTVRNFVGLTRQRFGSGK</sequence>
<evidence type="ECO:0000313" key="1">
    <source>
        <dbReference type="EMBL" id="MBK4218113.1"/>
    </source>
</evidence>
<comment type="caution">
    <text evidence="1">The sequence shown here is derived from an EMBL/GenBank/DDBJ whole genome shotgun (WGS) entry which is preliminary data.</text>
</comment>
<dbReference type="Proteomes" id="UP000640485">
    <property type="component" value="Unassembled WGS sequence"/>
</dbReference>
<protein>
    <submittedName>
        <fullName evidence="1">Uncharacterized protein</fullName>
    </submittedName>
</protein>
<reference evidence="1" key="1">
    <citation type="submission" date="2021-01" db="EMBL/GenBank/DDBJ databases">
        <title>Paracoccus amoyensis sp. nov., isolated from the surface seawater along the coast of Xiamen Island, China.</title>
        <authorList>
            <person name="Lyu L."/>
        </authorList>
    </citation>
    <scope>NUCLEOTIDE SEQUENCE</scope>
    <source>
        <strain evidence="1">MJ17</strain>
    </source>
</reference>
<keyword evidence="2" id="KW-1185">Reference proteome</keyword>
<gene>
    <name evidence="1" type="ORF">JJJ17_19475</name>
</gene>